<dbReference type="SMART" id="SM00980">
    <property type="entry name" value="THAP"/>
    <property type="match status" value="1"/>
</dbReference>
<evidence type="ECO:0000259" key="7">
    <source>
        <dbReference type="PROSITE" id="PS51915"/>
    </source>
</evidence>
<organism evidence="8">
    <name type="scientific">Menopon gallinae</name>
    <name type="common">poultry shaft louse</name>
    <dbReference type="NCBI Taxonomy" id="328185"/>
    <lineage>
        <taxon>Eukaryota</taxon>
        <taxon>Metazoa</taxon>
        <taxon>Ecdysozoa</taxon>
        <taxon>Arthropoda</taxon>
        <taxon>Hexapoda</taxon>
        <taxon>Insecta</taxon>
        <taxon>Pterygota</taxon>
        <taxon>Neoptera</taxon>
        <taxon>Paraneoptera</taxon>
        <taxon>Psocodea</taxon>
        <taxon>Troctomorpha</taxon>
        <taxon>Phthiraptera</taxon>
        <taxon>Amblycera</taxon>
        <taxon>Menoponidae</taxon>
        <taxon>Menopon</taxon>
    </lineage>
</organism>
<dbReference type="InterPro" id="IPR012934">
    <property type="entry name" value="Znf_AD"/>
</dbReference>
<dbReference type="PANTHER" id="PTHR24409">
    <property type="entry name" value="ZINC FINGER PROTEIN 142"/>
    <property type="match status" value="1"/>
</dbReference>
<dbReference type="EMBL" id="JARGDH010000002">
    <property type="protein sequence ID" value="KAL0276407.1"/>
    <property type="molecule type" value="Genomic_DNA"/>
</dbReference>
<dbReference type="GO" id="GO:0005634">
    <property type="term" value="C:nucleus"/>
    <property type="evidence" value="ECO:0007669"/>
    <property type="project" value="InterPro"/>
</dbReference>
<feature type="domain" description="ZAD" evidence="7">
    <location>
        <begin position="104"/>
        <end position="178"/>
    </location>
</feature>
<reference evidence="8" key="1">
    <citation type="journal article" date="2024" name="Gigascience">
        <title>Chromosome-level genome of the poultry shaft louse Menopon gallinae provides insight into the host-switching and adaptive evolution of parasitic lice.</title>
        <authorList>
            <person name="Xu Y."/>
            <person name="Ma L."/>
            <person name="Liu S."/>
            <person name="Liang Y."/>
            <person name="Liu Q."/>
            <person name="He Z."/>
            <person name="Tian L."/>
            <person name="Duan Y."/>
            <person name="Cai W."/>
            <person name="Li H."/>
            <person name="Song F."/>
        </authorList>
    </citation>
    <scope>NUCLEOTIDE SEQUENCE</scope>
    <source>
        <strain evidence="8">Cailab_2023a</strain>
    </source>
</reference>
<keyword evidence="5" id="KW-0238">DNA-binding</keyword>
<dbReference type="AlphaFoldDB" id="A0AAW2I307"/>
<dbReference type="PANTHER" id="PTHR24409:SF295">
    <property type="entry name" value="AZ2-RELATED"/>
    <property type="match status" value="1"/>
</dbReference>
<sequence length="410" mass="47257">MVKSCWICKTSGKNSNKSYFRIPKILSHRNSQIFHLSALRTEKWRKVLLLPEEVSDIRICSDHFLSGNPARLLDVNDPDWVPTQNLNPPVKNQKPEPQKLRDRFICRLCMKIIKKKSSVNIFTTDTQLLKNISTVLGHKILPDQNLSNHACQSCIKKIQICSRLIKFFRRNELSALKKQMKLSRQSAVTSKEKVNPVLSNENISLENQKNSALSKDFTLNKDLYDKEQIDSIIEDNSISSVEEVSESKTATECKRRKYDAQAVNIRPCEIKTLKCNNCFKKFDDVNNLKLHKNFCKLFYCQLCKPQIVFNDKIELTNHKKECHSHSLVCHICGKSYSQSYLLKHFKNHFEDRKKCPYCDKILKNVTILMAHVDAIHSDRFSSVCEICGGCFKNLKNHVSTCGGTQNEPDS</sequence>
<dbReference type="Gene3D" id="3.30.160.60">
    <property type="entry name" value="Classic Zinc Finger"/>
    <property type="match status" value="1"/>
</dbReference>
<dbReference type="SUPFAM" id="SSF57716">
    <property type="entry name" value="Glucocorticoid receptor-like (DNA-binding domain)"/>
    <property type="match status" value="1"/>
</dbReference>
<feature type="binding site" evidence="6">
    <location>
        <position position="106"/>
    </location>
    <ligand>
        <name>Zn(2+)</name>
        <dbReference type="ChEBI" id="CHEBI:29105"/>
    </ligand>
</feature>
<keyword evidence="4 6" id="KW-0862">Zinc</keyword>
<dbReference type="GO" id="GO:0000977">
    <property type="term" value="F:RNA polymerase II transcription regulatory region sequence-specific DNA binding"/>
    <property type="evidence" value="ECO:0007669"/>
    <property type="project" value="TreeGrafter"/>
</dbReference>
<evidence type="ECO:0000256" key="3">
    <source>
        <dbReference type="ARBA" id="ARBA00022771"/>
    </source>
</evidence>
<evidence type="ECO:0000256" key="1">
    <source>
        <dbReference type="ARBA" id="ARBA00022723"/>
    </source>
</evidence>
<dbReference type="GO" id="GO:0000981">
    <property type="term" value="F:DNA-binding transcription factor activity, RNA polymerase II-specific"/>
    <property type="evidence" value="ECO:0007669"/>
    <property type="project" value="TreeGrafter"/>
</dbReference>
<evidence type="ECO:0000256" key="2">
    <source>
        <dbReference type="ARBA" id="ARBA00022737"/>
    </source>
</evidence>
<comment type="caution">
    <text evidence="8">The sequence shown here is derived from an EMBL/GenBank/DDBJ whole genome shotgun (WGS) entry which is preliminary data.</text>
</comment>
<dbReference type="GO" id="GO:0008270">
    <property type="term" value="F:zinc ion binding"/>
    <property type="evidence" value="ECO:0007669"/>
    <property type="project" value="UniProtKB-UniRule"/>
</dbReference>
<feature type="binding site" evidence="6">
    <location>
        <position position="109"/>
    </location>
    <ligand>
        <name>Zn(2+)</name>
        <dbReference type="ChEBI" id="CHEBI:29105"/>
    </ligand>
</feature>
<dbReference type="InterPro" id="IPR036236">
    <property type="entry name" value="Znf_C2H2_sf"/>
</dbReference>
<dbReference type="PROSITE" id="PS00028">
    <property type="entry name" value="ZINC_FINGER_C2H2_1"/>
    <property type="match status" value="1"/>
</dbReference>
<dbReference type="InterPro" id="IPR006612">
    <property type="entry name" value="THAP_Znf"/>
</dbReference>
<evidence type="ECO:0000256" key="6">
    <source>
        <dbReference type="PROSITE-ProRule" id="PRU01263"/>
    </source>
</evidence>
<keyword evidence="1 6" id="KW-0479">Metal-binding</keyword>
<evidence type="ECO:0000313" key="8">
    <source>
        <dbReference type="EMBL" id="KAL0276407.1"/>
    </source>
</evidence>
<dbReference type="InterPro" id="IPR013087">
    <property type="entry name" value="Znf_C2H2_type"/>
</dbReference>
<evidence type="ECO:0000256" key="4">
    <source>
        <dbReference type="ARBA" id="ARBA00022833"/>
    </source>
</evidence>
<dbReference type="Pfam" id="PF07776">
    <property type="entry name" value="zf-AD"/>
    <property type="match status" value="1"/>
</dbReference>
<feature type="binding site" evidence="6">
    <location>
        <position position="154"/>
    </location>
    <ligand>
        <name>Zn(2+)</name>
        <dbReference type="ChEBI" id="CHEBI:29105"/>
    </ligand>
</feature>
<keyword evidence="2" id="KW-0677">Repeat</keyword>
<name>A0AAW2I307_9NEOP</name>
<protein>
    <recommendedName>
        <fullName evidence="7">ZAD domain-containing protein</fullName>
    </recommendedName>
</protein>
<proteinExistence type="predicted"/>
<dbReference type="PROSITE" id="PS51915">
    <property type="entry name" value="ZAD"/>
    <property type="match status" value="1"/>
</dbReference>
<feature type="binding site" evidence="6">
    <location>
        <position position="151"/>
    </location>
    <ligand>
        <name>Zn(2+)</name>
        <dbReference type="ChEBI" id="CHEBI:29105"/>
    </ligand>
</feature>
<accession>A0AAW2I307</accession>
<gene>
    <name evidence="8" type="ORF">PYX00_003992</name>
</gene>
<dbReference type="SMART" id="SM00355">
    <property type="entry name" value="ZnF_C2H2"/>
    <property type="match status" value="4"/>
</dbReference>
<evidence type="ECO:0000256" key="5">
    <source>
        <dbReference type="ARBA" id="ARBA00023125"/>
    </source>
</evidence>
<keyword evidence="3 6" id="KW-0863">Zinc-finger</keyword>
<dbReference type="SUPFAM" id="SSF57667">
    <property type="entry name" value="beta-beta-alpha zinc fingers"/>
    <property type="match status" value="1"/>
</dbReference>